<reference evidence="2 3" key="1">
    <citation type="submission" date="2023-07" db="EMBL/GenBank/DDBJ databases">
        <title>Genomic Encyclopedia of Type Strains, Phase IV (KMG-IV): sequencing the most valuable type-strain genomes for metagenomic binning, comparative biology and taxonomic classification.</title>
        <authorList>
            <person name="Goeker M."/>
        </authorList>
    </citation>
    <scope>NUCLEOTIDE SEQUENCE [LARGE SCALE GENOMIC DNA]</scope>
    <source>
        <strain evidence="2 3">B6-8</strain>
    </source>
</reference>
<evidence type="ECO:0000313" key="3">
    <source>
        <dbReference type="Proteomes" id="UP001241603"/>
    </source>
</evidence>
<dbReference type="Pfam" id="PF03190">
    <property type="entry name" value="Thioredox_DsbH"/>
    <property type="match status" value="1"/>
</dbReference>
<dbReference type="InterPro" id="IPR024705">
    <property type="entry name" value="Ssp411"/>
</dbReference>
<dbReference type="SUPFAM" id="SSF52833">
    <property type="entry name" value="Thioredoxin-like"/>
    <property type="match status" value="1"/>
</dbReference>
<dbReference type="Gene3D" id="1.50.10.10">
    <property type="match status" value="1"/>
</dbReference>
<dbReference type="PANTHER" id="PTHR42899">
    <property type="entry name" value="SPERMATOGENESIS-ASSOCIATED PROTEIN 20"/>
    <property type="match status" value="1"/>
</dbReference>
<feature type="domain" description="Spermatogenesis-associated protein 20-like TRX" evidence="1">
    <location>
        <begin position="4"/>
        <end position="164"/>
    </location>
</feature>
<dbReference type="Proteomes" id="UP001241603">
    <property type="component" value="Unassembled WGS sequence"/>
</dbReference>
<dbReference type="PIRSF" id="PIRSF006402">
    <property type="entry name" value="UCP006402_thioredoxin"/>
    <property type="match status" value="1"/>
</dbReference>
<protein>
    <submittedName>
        <fullName evidence="2">Uncharacterized protein YyaL (SSP411 family)</fullName>
    </submittedName>
</protein>
<dbReference type="InterPro" id="IPR036249">
    <property type="entry name" value="Thioredoxin-like_sf"/>
</dbReference>
<comment type="caution">
    <text evidence="2">The sequence shown here is derived from an EMBL/GenBank/DDBJ whole genome shotgun (WGS) entry which is preliminary data.</text>
</comment>
<dbReference type="InterPro" id="IPR012341">
    <property type="entry name" value="6hp_glycosidase-like_sf"/>
</dbReference>
<dbReference type="PANTHER" id="PTHR42899:SF1">
    <property type="entry name" value="SPERMATOGENESIS-ASSOCIATED PROTEIN 20"/>
    <property type="match status" value="1"/>
</dbReference>
<gene>
    <name evidence="2" type="ORF">QO014_001802</name>
</gene>
<dbReference type="RefSeq" id="WP_266348339.1">
    <property type="nucleotide sequence ID" value="NZ_JAPKNG010000002.1"/>
</dbReference>
<evidence type="ECO:0000259" key="1">
    <source>
        <dbReference type="Pfam" id="PF03190"/>
    </source>
</evidence>
<sequence>MSGNLLQYETSPYLLQHRDNPVHWRGWNEAAFAEARQLDRPVLLSIGYAACHWCHVMAHESFEDEATAALMNRLFVNIKVDREERPDIDQIYMAALHALGDQGGWPLTMFLTPTARPIWGGTYFPNEARYGKPSFRQVLTEIARLYAEDRDAILAQADSITAHLAKPRPDAGSVPLDEELLDRAGDAILNIMDREKGGTRGAPKFPNTPVLDFLARCHERTGRADLAAIVDTTLAGMSQGGIFDHVGGGFARYSVDAEWLVPHFEKMLSDNGLLLERLALATRISPRADLFRDRIETTIGWLLREMQLEGGAFAASLDADSGGGEGRFYVWRRAEFDALLGPDDAAFIAALYDITPAGNWEHVSIPNRLATPESLGAADDLRRRRILAELRVARDQRPRPALDDKILVDWNGYAIAGLALAGQLLGEPLWVAHAETAYRFITESVARDGRLGHALRAGKMVHPGFSSDLATMAHAAFALHQATQRARYVADAIRFLDDLDAHHRTADGGYHLTADDGEAVIIRKSDRTDDATPNPHGLAADTLIRLWAYSGDDRFRARADAILAGSAANIVANVFGTASLLGALDLRLRVRTVVIIVPPGTTGRELRAVVDAHWRSDIVLDLRDDGDLLSPAHPAFGKSAIESRATAYVCQEGRCSLPVTEAADLAALLEGRAGTVWSPA</sequence>
<dbReference type="CDD" id="cd02955">
    <property type="entry name" value="SSP411"/>
    <property type="match status" value="1"/>
</dbReference>
<dbReference type="Gene3D" id="3.40.30.10">
    <property type="entry name" value="Glutaredoxin"/>
    <property type="match status" value="1"/>
</dbReference>
<accession>A0ABU0H551</accession>
<organism evidence="2 3">
    <name type="scientific">Kaistia dalseonensis</name>
    <dbReference type="NCBI Taxonomy" id="410840"/>
    <lineage>
        <taxon>Bacteria</taxon>
        <taxon>Pseudomonadati</taxon>
        <taxon>Pseudomonadota</taxon>
        <taxon>Alphaproteobacteria</taxon>
        <taxon>Hyphomicrobiales</taxon>
        <taxon>Kaistiaceae</taxon>
        <taxon>Kaistia</taxon>
    </lineage>
</organism>
<dbReference type="InterPro" id="IPR008928">
    <property type="entry name" value="6-hairpin_glycosidase_sf"/>
</dbReference>
<evidence type="ECO:0000313" key="2">
    <source>
        <dbReference type="EMBL" id="MDQ0437417.1"/>
    </source>
</evidence>
<dbReference type="InterPro" id="IPR004879">
    <property type="entry name" value="Ssp411-like_TRX"/>
</dbReference>
<dbReference type="EMBL" id="JAUSVO010000002">
    <property type="protein sequence ID" value="MDQ0437417.1"/>
    <property type="molecule type" value="Genomic_DNA"/>
</dbReference>
<dbReference type="SUPFAM" id="SSF48208">
    <property type="entry name" value="Six-hairpin glycosidases"/>
    <property type="match status" value="1"/>
</dbReference>
<name>A0ABU0H551_9HYPH</name>
<keyword evidence="3" id="KW-1185">Reference proteome</keyword>
<proteinExistence type="predicted"/>